<keyword evidence="2 6" id="KW-0812">Transmembrane</keyword>
<dbReference type="Proteomes" id="UP000448943">
    <property type="component" value="Unassembled WGS sequence"/>
</dbReference>
<keyword evidence="3 6" id="KW-1133">Transmembrane helix</keyword>
<comment type="similarity">
    <text evidence="5">Belongs to the bacteriophage holin family. Cp-1 holin subfamily.</text>
</comment>
<dbReference type="Pfam" id="PF05105">
    <property type="entry name" value="Phage_holin_4_1"/>
    <property type="match status" value="1"/>
</dbReference>
<keyword evidence="8" id="KW-1185">Reference proteome</keyword>
<organism evidence="7 8">
    <name type="scientific">Chengkuizengella marina</name>
    <dbReference type="NCBI Taxonomy" id="2507566"/>
    <lineage>
        <taxon>Bacteria</taxon>
        <taxon>Bacillati</taxon>
        <taxon>Bacillota</taxon>
        <taxon>Bacilli</taxon>
        <taxon>Bacillales</taxon>
        <taxon>Paenibacillaceae</taxon>
        <taxon>Chengkuizengella</taxon>
    </lineage>
</organism>
<evidence type="ECO:0000256" key="6">
    <source>
        <dbReference type="SAM" id="Phobius"/>
    </source>
</evidence>
<comment type="subcellular location">
    <subcellularLocation>
        <location evidence="1">Membrane</location>
        <topology evidence="1">Multi-pass membrane protein</topology>
    </subcellularLocation>
</comment>
<evidence type="ECO:0000313" key="7">
    <source>
        <dbReference type="EMBL" id="NBI28067.1"/>
    </source>
</evidence>
<dbReference type="GO" id="GO:0016020">
    <property type="term" value="C:membrane"/>
    <property type="evidence" value="ECO:0007669"/>
    <property type="project" value="UniProtKB-SubCell"/>
</dbReference>
<name>A0A6N9PYM3_9BACL</name>
<dbReference type="EMBL" id="SIJB01000009">
    <property type="protein sequence ID" value="NBI28067.1"/>
    <property type="molecule type" value="Genomic_DNA"/>
</dbReference>
<evidence type="ECO:0000256" key="2">
    <source>
        <dbReference type="ARBA" id="ARBA00022692"/>
    </source>
</evidence>
<dbReference type="AlphaFoldDB" id="A0A6N9PYM3"/>
<gene>
    <name evidence="7" type="ORF">ERL59_03715</name>
</gene>
<keyword evidence="4 6" id="KW-0472">Membrane</keyword>
<protein>
    <submittedName>
        <fullName evidence="7">Holin family protein</fullName>
    </submittedName>
</protein>
<comment type="caution">
    <text evidence="7">The sequence shown here is derived from an EMBL/GenBank/DDBJ whole genome shotgun (WGS) entry which is preliminary data.</text>
</comment>
<reference evidence="7 8" key="1">
    <citation type="submission" date="2019-01" db="EMBL/GenBank/DDBJ databases">
        <title>Chengkuizengella sp. nov., isolated from deep-sea sediment of East Pacific Ocean.</title>
        <authorList>
            <person name="Yang J."/>
            <person name="Lai Q."/>
            <person name="Shao Z."/>
        </authorList>
    </citation>
    <scope>NUCLEOTIDE SEQUENCE [LARGE SCALE GENOMIC DNA]</scope>
    <source>
        <strain evidence="7 8">YPA3-1-1</strain>
    </source>
</reference>
<proteinExistence type="inferred from homology"/>
<evidence type="ECO:0000256" key="4">
    <source>
        <dbReference type="ARBA" id="ARBA00023136"/>
    </source>
</evidence>
<evidence type="ECO:0000313" key="8">
    <source>
        <dbReference type="Proteomes" id="UP000448943"/>
    </source>
</evidence>
<dbReference type="InterPro" id="IPR006480">
    <property type="entry name" value="Phage_holin_4_1"/>
</dbReference>
<feature type="transmembrane region" description="Helical" evidence="6">
    <location>
        <begin position="54"/>
        <end position="75"/>
    </location>
</feature>
<dbReference type="OrthoDB" id="88184at2"/>
<sequence length="131" mass="14472">MEITYKSCIAVLGAIFSYLYSGLDTLIEILVAFVIIDYISGFIAAWVEGKLRSSVGYIGIAKKIMIFLIVAVAHLTDQIIGEGHLLRDATIFLYLANELLSIIENAGRIGLPVPSILLNAVEIFKNKNERR</sequence>
<evidence type="ECO:0000256" key="5">
    <source>
        <dbReference type="ARBA" id="ARBA00023600"/>
    </source>
</evidence>
<dbReference type="NCBIfam" id="TIGR01593">
    <property type="entry name" value="holin_tox_secr"/>
    <property type="match status" value="1"/>
</dbReference>
<evidence type="ECO:0000256" key="1">
    <source>
        <dbReference type="ARBA" id="ARBA00004141"/>
    </source>
</evidence>
<evidence type="ECO:0000256" key="3">
    <source>
        <dbReference type="ARBA" id="ARBA00022989"/>
    </source>
</evidence>
<feature type="transmembrane region" description="Helical" evidence="6">
    <location>
        <begin position="29"/>
        <end position="47"/>
    </location>
</feature>
<accession>A0A6N9PYM3</accession>